<feature type="transmembrane region" description="Helical" evidence="1">
    <location>
        <begin position="177"/>
        <end position="201"/>
    </location>
</feature>
<comment type="caution">
    <text evidence="2">The sequence shown here is derived from an EMBL/GenBank/DDBJ whole genome shotgun (WGS) entry which is preliminary data.</text>
</comment>
<keyword evidence="1" id="KW-0472">Membrane</keyword>
<dbReference type="PANTHER" id="PTHR40115">
    <property type="entry name" value="INNER MEMBRANE PROTEIN WITH PEPSY TM HELIX"/>
    <property type="match status" value="1"/>
</dbReference>
<dbReference type="EMBL" id="QXFL01000020">
    <property type="protein sequence ID" value="RIV82291.1"/>
    <property type="molecule type" value="Genomic_DNA"/>
</dbReference>
<keyword evidence="3" id="KW-1185">Reference proteome</keyword>
<protein>
    <recommendedName>
        <fullName evidence="4">Peptidase</fullName>
    </recommendedName>
</protein>
<dbReference type="RefSeq" id="WP_119588295.1">
    <property type="nucleotide sequence ID" value="NZ_CAWODQ010000013.1"/>
</dbReference>
<dbReference type="InterPro" id="IPR032307">
    <property type="entry name" value="PepSY_TM-like_2"/>
</dbReference>
<feature type="transmembrane region" description="Helical" evidence="1">
    <location>
        <begin position="207"/>
        <end position="226"/>
    </location>
</feature>
<organism evidence="2 3">
    <name type="scientific">Aurantiacibacter zhengii</name>
    <dbReference type="NCBI Taxonomy" id="2307003"/>
    <lineage>
        <taxon>Bacteria</taxon>
        <taxon>Pseudomonadati</taxon>
        <taxon>Pseudomonadota</taxon>
        <taxon>Alphaproteobacteria</taxon>
        <taxon>Sphingomonadales</taxon>
        <taxon>Erythrobacteraceae</taxon>
        <taxon>Aurantiacibacter</taxon>
    </lineage>
</organism>
<evidence type="ECO:0000313" key="2">
    <source>
        <dbReference type="EMBL" id="RIV82291.1"/>
    </source>
</evidence>
<dbReference type="PANTHER" id="PTHR40115:SF1">
    <property type="entry name" value="INNER MEMBRANE PROTEIN WITH PEPSY TM HELIX"/>
    <property type="match status" value="1"/>
</dbReference>
<accession>A0A418NMP2</accession>
<proteinExistence type="predicted"/>
<dbReference type="AlphaFoldDB" id="A0A418NMP2"/>
<name>A0A418NMP2_9SPHN</name>
<feature type="transmembrane region" description="Helical" evidence="1">
    <location>
        <begin position="37"/>
        <end position="59"/>
    </location>
</feature>
<keyword evidence="1" id="KW-1133">Transmembrane helix</keyword>
<gene>
    <name evidence="2" type="ORF">D2V07_18070</name>
</gene>
<dbReference type="OrthoDB" id="27171at2"/>
<dbReference type="Proteomes" id="UP000286576">
    <property type="component" value="Unassembled WGS sequence"/>
</dbReference>
<evidence type="ECO:0008006" key="4">
    <source>
        <dbReference type="Google" id="ProtNLM"/>
    </source>
</evidence>
<sequence>MNSRSTFQRTSAIAPPAPEKKAKRRIPAFWVRQFHTWHWMSSAICLIGMILFAVTGITLNHAGAIEAEPVIVTEELALPDSLLGTLERVPEGADATTPVPDALARWLEGELDAGLAGRAPEWTESELYIALPRPGGDGWVAIDRVSGDVLFESTDRGWIAYFNDLHKGRDSGTAWSWFIDIFAAACVVFSVTGLLLLQLHAKNRPSTWPIVGAGVVIPALLLIFLVH</sequence>
<reference evidence="2 3" key="1">
    <citation type="submission" date="2018-08" db="EMBL/GenBank/DDBJ databases">
        <title>Erythrobacter zhengii sp.nov., a bacterium isolated from deep-sea sediment.</title>
        <authorList>
            <person name="Fang C."/>
            <person name="Wu Y.-H."/>
            <person name="Sun C."/>
            <person name="Wang H."/>
            <person name="Cheng H."/>
            <person name="Meng F.-X."/>
            <person name="Wang C.-S."/>
            <person name="Xu X.-W."/>
        </authorList>
    </citation>
    <scope>NUCLEOTIDE SEQUENCE [LARGE SCALE GENOMIC DNA]</scope>
    <source>
        <strain evidence="2 3">V18</strain>
    </source>
</reference>
<evidence type="ECO:0000256" key="1">
    <source>
        <dbReference type="SAM" id="Phobius"/>
    </source>
</evidence>
<dbReference type="Pfam" id="PF16357">
    <property type="entry name" value="PepSY_TM_like_2"/>
    <property type="match status" value="1"/>
</dbReference>
<keyword evidence="1" id="KW-0812">Transmembrane</keyword>
<evidence type="ECO:0000313" key="3">
    <source>
        <dbReference type="Proteomes" id="UP000286576"/>
    </source>
</evidence>